<dbReference type="SUPFAM" id="SSF49464">
    <property type="entry name" value="Carboxypeptidase regulatory domain-like"/>
    <property type="match status" value="1"/>
</dbReference>
<dbReference type="InterPro" id="IPR039426">
    <property type="entry name" value="TonB-dep_rcpt-like"/>
</dbReference>
<reference evidence="4 5" key="1">
    <citation type="submission" date="2019-03" db="EMBL/GenBank/DDBJ databases">
        <title>Single cell metagenomics reveals metabolic interactions within the superorganism composed of flagellate Streblomastix strix and complex community of Bacteroidetes bacteria on its surface.</title>
        <authorList>
            <person name="Treitli S.C."/>
            <person name="Kolisko M."/>
            <person name="Husnik F."/>
            <person name="Keeling P."/>
            <person name="Hampl V."/>
        </authorList>
    </citation>
    <scope>NUCLEOTIDE SEQUENCE [LARGE SCALE GENOMIC DNA]</scope>
    <source>
        <strain evidence="4">St1</strain>
    </source>
</reference>
<dbReference type="Gene3D" id="2.170.130.10">
    <property type="entry name" value="TonB-dependent receptor, plug domain"/>
    <property type="match status" value="1"/>
</dbReference>
<evidence type="ECO:0000256" key="1">
    <source>
        <dbReference type="PROSITE-ProRule" id="PRU01360"/>
    </source>
</evidence>
<dbReference type="InterPro" id="IPR012910">
    <property type="entry name" value="Plug_dom"/>
</dbReference>
<keyword evidence="1" id="KW-0998">Cell outer membrane</keyword>
<dbReference type="InterPro" id="IPR023997">
    <property type="entry name" value="TonB-dep_OMP_SusC/RagA_CS"/>
</dbReference>
<comment type="caution">
    <text evidence="4">The sequence shown here is derived from an EMBL/GenBank/DDBJ whole genome shotgun (WGS) entry which is preliminary data.</text>
</comment>
<dbReference type="FunFam" id="2.170.130.10:FF:000003">
    <property type="entry name" value="SusC/RagA family TonB-linked outer membrane protein"/>
    <property type="match status" value="1"/>
</dbReference>
<evidence type="ECO:0000259" key="3">
    <source>
        <dbReference type="Pfam" id="PF07715"/>
    </source>
</evidence>
<dbReference type="GO" id="GO:0009279">
    <property type="term" value="C:cell outer membrane"/>
    <property type="evidence" value="ECO:0007669"/>
    <property type="project" value="UniProtKB-SubCell"/>
</dbReference>
<keyword evidence="1" id="KW-0472">Membrane</keyword>
<organism evidence="4 5">
    <name type="scientific">Candidatus Ordinivivax streblomastigis</name>
    <dbReference type="NCBI Taxonomy" id="2540710"/>
    <lineage>
        <taxon>Bacteria</taxon>
        <taxon>Pseudomonadati</taxon>
        <taxon>Bacteroidota</taxon>
        <taxon>Bacteroidia</taxon>
        <taxon>Bacteroidales</taxon>
        <taxon>Candidatus Ordinivivax</taxon>
    </lineage>
</organism>
<protein>
    <submittedName>
        <fullName evidence="4">TonB-dependent receptor SusC</fullName>
    </submittedName>
</protein>
<dbReference type="NCBIfam" id="TIGR04056">
    <property type="entry name" value="OMP_RagA_SusC"/>
    <property type="match status" value="1"/>
</dbReference>
<keyword evidence="4" id="KW-0675">Receptor</keyword>
<evidence type="ECO:0000313" key="4">
    <source>
        <dbReference type="EMBL" id="KAA6300830.1"/>
    </source>
</evidence>
<evidence type="ECO:0000313" key="5">
    <source>
        <dbReference type="Proteomes" id="UP000324575"/>
    </source>
</evidence>
<dbReference type="AlphaFoldDB" id="A0A5M8NVX5"/>
<dbReference type="Gene3D" id="2.60.40.1120">
    <property type="entry name" value="Carboxypeptidase-like, regulatory domain"/>
    <property type="match status" value="1"/>
</dbReference>
<feature type="signal peptide" evidence="2">
    <location>
        <begin position="1"/>
        <end position="25"/>
    </location>
</feature>
<dbReference type="InterPro" id="IPR037066">
    <property type="entry name" value="Plug_dom_sf"/>
</dbReference>
<keyword evidence="2" id="KW-0732">Signal</keyword>
<dbReference type="SUPFAM" id="SSF56935">
    <property type="entry name" value="Porins"/>
    <property type="match status" value="1"/>
</dbReference>
<keyword evidence="1" id="KW-0813">Transport</keyword>
<accession>A0A5M8NVX5</accession>
<dbReference type="Pfam" id="PF07715">
    <property type="entry name" value="Plug"/>
    <property type="match status" value="1"/>
</dbReference>
<comment type="subcellular location">
    <subcellularLocation>
        <location evidence="1">Cell outer membrane</location>
        <topology evidence="1">Multi-pass membrane protein</topology>
    </subcellularLocation>
</comment>
<dbReference type="PROSITE" id="PS52016">
    <property type="entry name" value="TONB_DEPENDENT_REC_3"/>
    <property type="match status" value="1"/>
</dbReference>
<evidence type="ECO:0000256" key="2">
    <source>
        <dbReference type="SAM" id="SignalP"/>
    </source>
</evidence>
<comment type="similarity">
    <text evidence="1">Belongs to the TonB-dependent receptor family.</text>
</comment>
<dbReference type="NCBIfam" id="TIGR04057">
    <property type="entry name" value="SusC_RagA_signa"/>
    <property type="match status" value="1"/>
</dbReference>
<feature type="domain" description="TonB-dependent receptor plug" evidence="3">
    <location>
        <begin position="120"/>
        <end position="227"/>
    </location>
</feature>
<keyword evidence="1" id="KW-0812">Transmembrane</keyword>
<sequence>MRKYIFLKRFGTVLFLFLLAGTVFAQTKKVAGVVRDASDGSTIPAATVLVKGTTTGTMTDGNGEFSINVSAKDTLQFSFIGKKTVNAIVGQRNVIEVQLADDETLLEEVVVQAFGRVKKTSMVSSISSVNAKDLRIPSSNLTTALAGRIPGIISYQTTGEPGADNAQFFVRGVTSNGYAVAPLILIDGFESTADDLARMRPDDIESFSVMKDASATVMYGARSANGIISITTKSGFEGPVKVSVRAEMHVATPTRSVDFLDGVTYMKLYNEAQMTRNPLLGAFYDEQKIQATARGDNPMIYPNVNWYDALFNQSTVNEKTSMNISGGGTVATYYVSGSFEHETGLLKVDSRNNFNNNIDIKRSSIRSNVIFKLSPSTVLDTRISGQFDRYTGPWSAASDIFYNVMNSNPVDFPFVYEPDEERQYAEHVLFGSTLVGGNVKGNPYANMVRGYEDRNESKLSVQVTLKQDLKFITEGLNLSLKISADTWSKYSSRRTYEPYYYALENYDQITGDYKLFALNPTSGRAYLGNVEPGRDANGQFYYEAILNWNRNFGLHHTRFTAVGIAQEKLVTGGNETSIYYTLPEKNAGISGRADYDYDTRYFLEFSFGYNGSEKFTGDKRYGFFPALAGAWMISNESFFEPVKSVIGALKIKASWGKGGKDAIAERQGRFFFLSDITLGNAGYRWGSDFLNSYSGYTINRYANKDITWEVSTKYNLGLEMNLLKNEGLKFQVDFFKDIRDKIYITRENFPQSAGLEKEIKGNVGKVNSQGIDGSIDYEYQFTRDFWMTGRVNFTYARNKYVALDEKNYPDEYLKHKGYAIGQQWGLIAERLFVDQAEIDNSPHQDWGEYLAGDIKYKDVNGDGIVNDNDRVPMGYPTSPEMQYGFGLSTGYKRFDLSFFFQGNARVSVFINPGDDEDKGIAPFVRQRNALPIIANDYWSETNPNPHAFWPRLSTTTIANNTQQSSWWLRDASFLRLKSVELGYNLPGWNKLHMQTCRFYFSAENLFVLSKFKLWDPEMGSKGLAYPPNRRFNIGVKLDF</sequence>
<gene>
    <name evidence="4" type="ORF">EZS26_003022</name>
</gene>
<proteinExistence type="inferred from homology"/>
<dbReference type="Pfam" id="PF13715">
    <property type="entry name" value="CarbopepD_reg_2"/>
    <property type="match status" value="1"/>
</dbReference>
<dbReference type="Proteomes" id="UP000324575">
    <property type="component" value="Unassembled WGS sequence"/>
</dbReference>
<feature type="chain" id="PRO_5024362080" evidence="2">
    <location>
        <begin position="26"/>
        <end position="1039"/>
    </location>
</feature>
<dbReference type="InterPro" id="IPR023996">
    <property type="entry name" value="TonB-dep_OMP_SusC/RagA"/>
</dbReference>
<keyword evidence="1" id="KW-1134">Transmembrane beta strand</keyword>
<dbReference type="InterPro" id="IPR008969">
    <property type="entry name" value="CarboxyPept-like_regulatory"/>
</dbReference>
<name>A0A5M8NVX5_9BACT</name>
<dbReference type="EMBL" id="SNRX01000045">
    <property type="protein sequence ID" value="KAA6300830.1"/>
    <property type="molecule type" value="Genomic_DNA"/>
</dbReference>